<sequence>MSLQLTRNGAVAEILMDRAERMNALDTAFWSELPRLLDEVDADPSIRVLLLQGSGKHFSAGMDLDFFPAIRERDNGEPGRYRDWIRRKVLALQAALTRLETLRVPVIAVTQGACIGGALDLACCTNLRFATADAYFRIHEINIGMMADLGVLQRLPRLLPAALVQELALTGRPMNAAEALQRGFVNAVSDSHEQALQLARETAARIAALSPLAVVGTKAALNHARDHRVADGLEFASLWNAAMFVSEDVPLALTAQRQRGSAQFQDLLP</sequence>
<evidence type="ECO:0000256" key="4">
    <source>
        <dbReference type="ARBA" id="ARBA00023098"/>
    </source>
</evidence>
<dbReference type="RefSeq" id="WP_104232070.1">
    <property type="nucleotide sequence ID" value="NZ_PSNW01000015.1"/>
</dbReference>
<dbReference type="SUPFAM" id="SSF52096">
    <property type="entry name" value="ClpP/crotonase"/>
    <property type="match status" value="1"/>
</dbReference>
<keyword evidence="5" id="KW-0413">Isomerase</keyword>
<comment type="similarity">
    <text evidence="2">Belongs to the enoyl-CoA hydratase/isomerase family.</text>
</comment>
<keyword evidence="4" id="KW-0443">Lipid metabolism</keyword>
<comment type="caution">
    <text evidence="6">The sequence shown here is derived from an EMBL/GenBank/DDBJ whole genome shotgun (WGS) entry which is preliminary data.</text>
</comment>
<protein>
    <submittedName>
        <fullName evidence="6">Enoyl-CoA hydratase</fullName>
    </submittedName>
</protein>
<evidence type="ECO:0000256" key="1">
    <source>
        <dbReference type="ARBA" id="ARBA00005005"/>
    </source>
</evidence>
<dbReference type="Pfam" id="PF00378">
    <property type="entry name" value="ECH_1"/>
    <property type="match status" value="1"/>
</dbReference>
<name>A0A2S5TAU4_9GAMM</name>
<dbReference type="EMBL" id="PSNW01000015">
    <property type="protein sequence ID" value="PPE72110.1"/>
    <property type="molecule type" value="Genomic_DNA"/>
</dbReference>
<dbReference type="InterPro" id="IPR045002">
    <property type="entry name" value="Ech1-like"/>
</dbReference>
<dbReference type="OrthoDB" id="4608673at2"/>
<accession>A0A2S5TAU4</accession>
<dbReference type="InterPro" id="IPR001753">
    <property type="entry name" value="Enoyl-CoA_hydra/iso"/>
</dbReference>
<dbReference type="InterPro" id="IPR029045">
    <property type="entry name" value="ClpP/crotonase-like_dom_sf"/>
</dbReference>
<gene>
    <name evidence="6" type="ORF">C3942_19615</name>
</gene>
<evidence type="ECO:0000313" key="7">
    <source>
        <dbReference type="Proteomes" id="UP000238220"/>
    </source>
</evidence>
<comment type="pathway">
    <text evidence="1">Lipid metabolism; fatty acid beta-oxidation.</text>
</comment>
<evidence type="ECO:0000256" key="3">
    <source>
        <dbReference type="ARBA" id="ARBA00022832"/>
    </source>
</evidence>
<proteinExistence type="inferred from homology"/>
<organism evidence="6 7">
    <name type="scientific">Solimonas fluminis</name>
    <dbReference type="NCBI Taxonomy" id="2086571"/>
    <lineage>
        <taxon>Bacteria</taxon>
        <taxon>Pseudomonadati</taxon>
        <taxon>Pseudomonadota</taxon>
        <taxon>Gammaproteobacteria</taxon>
        <taxon>Nevskiales</taxon>
        <taxon>Nevskiaceae</taxon>
        <taxon>Solimonas</taxon>
    </lineage>
</organism>
<dbReference type="CDD" id="cd06558">
    <property type="entry name" value="crotonase-like"/>
    <property type="match status" value="1"/>
</dbReference>
<dbReference type="FunFam" id="1.10.12.10:FF:000004">
    <property type="entry name" value="Delta3,5-delta2,4-dienoyl-CoA isomerase"/>
    <property type="match status" value="1"/>
</dbReference>
<dbReference type="PANTHER" id="PTHR43149">
    <property type="entry name" value="ENOYL-COA HYDRATASE"/>
    <property type="match status" value="1"/>
</dbReference>
<keyword evidence="7" id="KW-1185">Reference proteome</keyword>
<evidence type="ECO:0000313" key="6">
    <source>
        <dbReference type="EMBL" id="PPE72110.1"/>
    </source>
</evidence>
<reference evidence="6 7" key="1">
    <citation type="submission" date="2018-02" db="EMBL/GenBank/DDBJ databases">
        <title>Genome sequencing of Solimonas sp. HR-BB.</title>
        <authorList>
            <person name="Lee Y."/>
            <person name="Jeon C.O."/>
        </authorList>
    </citation>
    <scope>NUCLEOTIDE SEQUENCE [LARGE SCALE GENOMIC DNA]</scope>
    <source>
        <strain evidence="6 7">HR-BB</strain>
    </source>
</reference>
<evidence type="ECO:0000256" key="2">
    <source>
        <dbReference type="ARBA" id="ARBA00005254"/>
    </source>
</evidence>
<dbReference type="PANTHER" id="PTHR43149:SF1">
    <property type="entry name" value="DELTA(3,5)-DELTA(2,4)-DIENOYL-COA ISOMERASE, MITOCHONDRIAL"/>
    <property type="match status" value="1"/>
</dbReference>
<dbReference type="InterPro" id="IPR014748">
    <property type="entry name" value="Enoyl-CoA_hydra_C"/>
</dbReference>
<dbReference type="AlphaFoldDB" id="A0A2S5TAU4"/>
<dbReference type="GO" id="GO:0016853">
    <property type="term" value="F:isomerase activity"/>
    <property type="evidence" value="ECO:0007669"/>
    <property type="project" value="UniProtKB-KW"/>
</dbReference>
<evidence type="ECO:0000256" key="5">
    <source>
        <dbReference type="ARBA" id="ARBA00023235"/>
    </source>
</evidence>
<dbReference type="Gene3D" id="1.10.12.10">
    <property type="entry name" value="Lyase 2-enoyl-coa Hydratase, Chain A, domain 2"/>
    <property type="match status" value="1"/>
</dbReference>
<dbReference type="GO" id="GO:0006635">
    <property type="term" value="P:fatty acid beta-oxidation"/>
    <property type="evidence" value="ECO:0007669"/>
    <property type="project" value="UniProtKB-UniPathway"/>
</dbReference>
<dbReference type="Proteomes" id="UP000238220">
    <property type="component" value="Unassembled WGS sequence"/>
</dbReference>
<keyword evidence="3" id="KW-0276">Fatty acid metabolism</keyword>
<dbReference type="Gene3D" id="3.90.226.10">
    <property type="entry name" value="2-enoyl-CoA Hydratase, Chain A, domain 1"/>
    <property type="match status" value="1"/>
</dbReference>
<dbReference type="UniPathway" id="UPA00659"/>